<reference evidence="8 9" key="1">
    <citation type="submission" date="2018-05" db="EMBL/GenBank/DDBJ databases">
        <title>Genomic Encyclopedia of Type Strains, Phase IV (KMG-IV): sequencing the most valuable type-strain genomes for metagenomic binning, comparative biology and taxonomic classification.</title>
        <authorList>
            <person name="Goeker M."/>
        </authorList>
    </citation>
    <scope>NUCLEOTIDE SEQUENCE [LARGE SCALE GENOMIC DNA]</scope>
    <source>
        <strain evidence="8 9">DSM 16097</strain>
    </source>
</reference>
<dbReference type="RefSeq" id="WP_109665388.1">
    <property type="nucleotide sequence ID" value="NZ_QGGW01000001.1"/>
</dbReference>
<evidence type="ECO:0000256" key="3">
    <source>
        <dbReference type="ARBA" id="ARBA00023015"/>
    </source>
</evidence>
<evidence type="ECO:0000313" key="9">
    <source>
        <dbReference type="Proteomes" id="UP000245708"/>
    </source>
</evidence>
<dbReference type="InterPro" id="IPR001867">
    <property type="entry name" value="OmpR/PhoB-type_DNA-bd"/>
</dbReference>
<dbReference type="GO" id="GO:0000976">
    <property type="term" value="F:transcription cis-regulatory region binding"/>
    <property type="evidence" value="ECO:0007669"/>
    <property type="project" value="TreeGrafter"/>
</dbReference>
<evidence type="ECO:0000256" key="6">
    <source>
        <dbReference type="PROSITE-ProRule" id="PRU00169"/>
    </source>
</evidence>
<keyword evidence="3" id="KW-0805">Transcription regulation</keyword>
<evidence type="ECO:0000256" key="2">
    <source>
        <dbReference type="ARBA" id="ARBA00023012"/>
    </source>
</evidence>
<gene>
    <name evidence="8" type="ORF">C7455_101672</name>
</gene>
<dbReference type="PANTHER" id="PTHR48111">
    <property type="entry name" value="REGULATOR OF RPOS"/>
    <property type="match status" value="1"/>
</dbReference>
<keyword evidence="2" id="KW-0902">Two-component regulatory system</keyword>
<accession>A0A316H4Y4</accession>
<name>A0A316H4Y4_9RHOB</name>
<dbReference type="Gene3D" id="1.10.10.10">
    <property type="entry name" value="Winged helix-like DNA-binding domain superfamily/Winged helix DNA-binding domain"/>
    <property type="match status" value="1"/>
</dbReference>
<dbReference type="InterPro" id="IPR001789">
    <property type="entry name" value="Sig_transdc_resp-reg_receiver"/>
</dbReference>
<dbReference type="Proteomes" id="UP000245708">
    <property type="component" value="Unassembled WGS sequence"/>
</dbReference>
<dbReference type="InterPro" id="IPR011006">
    <property type="entry name" value="CheY-like_superfamily"/>
</dbReference>
<dbReference type="AlphaFoldDB" id="A0A316H4Y4"/>
<keyword evidence="9" id="KW-1185">Reference proteome</keyword>
<dbReference type="GO" id="GO:0032993">
    <property type="term" value="C:protein-DNA complex"/>
    <property type="evidence" value="ECO:0007669"/>
    <property type="project" value="TreeGrafter"/>
</dbReference>
<feature type="domain" description="Response regulatory" evidence="7">
    <location>
        <begin position="3"/>
        <end position="117"/>
    </location>
</feature>
<dbReference type="OrthoDB" id="9784252at2"/>
<sequence>MLNIIIVEDNGALRESLIDIMAAEGHAVEGFDSAEAFWSGGNIETVDILILDLNLPGEDGISIAHRARADHPGVGIVMLTARDAPDERRIGYESGADIYLTKPSSPPELTSSVEALARRLKQFRPEPKTLILDCSTMTLSGPTNRVALSAAEVEILAEFSRAPDHRLEISRIASLIGGNTELSKAAIEVRIVRLRKKLMAAGISGQPIKAIRNHGYQILHRIDVV</sequence>
<evidence type="ECO:0000256" key="1">
    <source>
        <dbReference type="ARBA" id="ARBA00022553"/>
    </source>
</evidence>
<dbReference type="SUPFAM" id="SSF52172">
    <property type="entry name" value="CheY-like"/>
    <property type="match status" value="1"/>
</dbReference>
<dbReference type="Pfam" id="PF00486">
    <property type="entry name" value="Trans_reg_C"/>
    <property type="match status" value="1"/>
</dbReference>
<proteinExistence type="predicted"/>
<comment type="caution">
    <text evidence="8">The sequence shown here is derived from an EMBL/GenBank/DDBJ whole genome shotgun (WGS) entry which is preliminary data.</text>
</comment>
<evidence type="ECO:0000256" key="4">
    <source>
        <dbReference type="ARBA" id="ARBA00023125"/>
    </source>
</evidence>
<evidence type="ECO:0000313" key="8">
    <source>
        <dbReference type="EMBL" id="PWK62643.1"/>
    </source>
</evidence>
<dbReference type="InterPro" id="IPR039420">
    <property type="entry name" value="WalR-like"/>
</dbReference>
<dbReference type="Gene3D" id="3.40.50.2300">
    <property type="match status" value="1"/>
</dbReference>
<keyword evidence="4 8" id="KW-0238">DNA-binding</keyword>
<dbReference type="Pfam" id="PF00072">
    <property type="entry name" value="Response_reg"/>
    <property type="match status" value="1"/>
</dbReference>
<dbReference type="SMART" id="SM00862">
    <property type="entry name" value="Trans_reg_C"/>
    <property type="match status" value="1"/>
</dbReference>
<dbReference type="GO" id="GO:0000156">
    <property type="term" value="F:phosphorelay response regulator activity"/>
    <property type="evidence" value="ECO:0007669"/>
    <property type="project" value="TreeGrafter"/>
</dbReference>
<dbReference type="PANTHER" id="PTHR48111:SF1">
    <property type="entry name" value="TWO-COMPONENT RESPONSE REGULATOR ORR33"/>
    <property type="match status" value="1"/>
</dbReference>
<organism evidence="8 9">
    <name type="scientific">Roseicyclus mahoneyensis</name>
    <dbReference type="NCBI Taxonomy" id="164332"/>
    <lineage>
        <taxon>Bacteria</taxon>
        <taxon>Pseudomonadati</taxon>
        <taxon>Pseudomonadota</taxon>
        <taxon>Alphaproteobacteria</taxon>
        <taxon>Rhodobacterales</taxon>
        <taxon>Roseobacteraceae</taxon>
        <taxon>Roseicyclus</taxon>
    </lineage>
</organism>
<dbReference type="InterPro" id="IPR036388">
    <property type="entry name" value="WH-like_DNA-bd_sf"/>
</dbReference>
<dbReference type="GO" id="GO:0006355">
    <property type="term" value="P:regulation of DNA-templated transcription"/>
    <property type="evidence" value="ECO:0007669"/>
    <property type="project" value="InterPro"/>
</dbReference>
<dbReference type="GO" id="GO:0005829">
    <property type="term" value="C:cytosol"/>
    <property type="evidence" value="ECO:0007669"/>
    <property type="project" value="TreeGrafter"/>
</dbReference>
<dbReference type="PROSITE" id="PS50110">
    <property type="entry name" value="RESPONSE_REGULATORY"/>
    <property type="match status" value="1"/>
</dbReference>
<feature type="modified residue" description="4-aspartylphosphate" evidence="6">
    <location>
        <position position="52"/>
    </location>
</feature>
<dbReference type="SUPFAM" id="SSF46894">
    <property type="entry name" value="C-terminal effector domain of the bipartite response regulators"/>
    <property type="match status" value="1"/>
</dbReference>
<protein>
    <submittedName>
        <fullName evidence="8">DNA-binding response OmpR family regulator</fullName>
    </submittedName>
</protein>
<keyword evidence="1 6" id="KW-0597">Phosphoprotein</keyword>
<dbReference type="InterPro" id="IPR016032">
    <property type="entry name" value="Sig_transdc_resp-reg_C-effctor"/>
</dbReference>
<evidence type="ECO:0000256" key="5">
    <source>
        <dbReference type="ARBA" id="ARBA00023163"/>
    </source>
</evidence>
<evidence type="ECO:0000259" key="7">
    <source>
        <dbReference type="PROSITE" id="PS50110"/>
    </source>
</evidence>
<dbReference type="CDD" id="cd17574">
    <property type="entry name" value="REC_OmpR"/>
    <property type="match status" value="1"/>
</dbReference>
<dbReference type="SMART" id="SM00448">
    <property type="entry name" value="REC"/>
    <property type="match status" value="1"/>
</dbReference>
<dbReference type="EMBL" id="QGGW01000001">
    <property type="protein sequence ID" value="PWK62643.1"/>
    <property type="molecule type" value="Genomic_DNA"/>
</dbReference>
<keyword evidence="5" id="KW-0804">Transcription</keyword>